<dbReference type="InterPro" id="IPR019613">
    <property type="entry name" value="DUF4198"/>
</dbReference>
<dbReference type="EMBL" id="BARS01019816">
    <property type="protein sequence ID" value="GAF95079.1"/>
    <property type="molecule type" value="Genomic_DNA"/>
</dbReference>
<evidence type="ECO:0000313" key="1">
    <source>
        <dbReference type="EMBL" id="GAF95079.1"/>
    </source>
</evidence>
<protein>
    <submittedName>
        <fullName evidence="1">Uncharacterized protein</fullName>
    </submittedName>
</protein>
<proteinExistence type="predicted"/>
<name>X0TPB8_9ZZZZ</name>
<feature type="non-terminal residue" evidence="1">
    <location>
        <position position="1"/>
    </location>
</feature>
<organism evidence="1">
    <name type="scientific">marine sediment metagenome</name>
    <dbReference type="NCBI Taxonomy" id="412755"/>
    <lineage>
        <taxon>unclassified sequences</taxon>
        <taxon>metagenomes</taxon>
        <taxon>ecological metagenomes</taxon>
    </lineage>
</organism>
<dbReference type="Pfam" id="PF10670">
    <property type="entry name" value="DUF4198"/>
    <property type="match status" value="1"/>
</dbReference>
<gene>
    <name evidence="1" type="ORF">S01H1_32046</name>
</gene>
<dbReference type="AlphaFoldDB" id="X0TPB8"/>
<accession>X0TPB8</accession>
<sequence>LVLLASSPCRAHDYWFESDGQDYLLFRGHRYSEHTGEKTVPYDPAIIRRAYCASPNSPVQHVEPSAEYPARIAGPCAALVVQADSGYWSQTLTGTKNQPKSQLFGVLRSWHALETIKLVNTWWDDLSRPLSDGLELVCQTDPLRLRTKQKLRLLVMQGGKPREGVTVAYDGEPRGVTGKDGRINLRIRHTGMQRITASVEEPSSDDKADKVVRSTALLFELPEMD</sequence>
<reference evidence="1" key="1">
    <citation type="journal article" date="2014" name="Front. Microbiol.">
        <title>High frequency of phylogenetically diverse reductive dehalogenase-homologous genes in deep subseafloor sedimentary metagenomes.</title>
        <authorList>
            <person name="Kawai M."/>
            <person name="Futagami T."/>
            <person name="Toyoda A."/>
            <person name="Takaki Y."/>
            <person name="Nishi S."/>
            <person name="Hori S."/>
            <person name="Arai W."/>
            <person name="Tsubouchi T."/>
            <person name="Morono Y."/>
            <person name="Uchiyama I."/>
            <person name="Ito T."/>
            <person name="Fujiyama A."/>
            <person name="Inagaki F."/>
            <person name="Takami H."/>
        </authorList>
    </citation>
    <scope>NUCLEOTIDE SEQUENCE</scope>
    <source>
        <strain evidence="1">Expedition CK06-06</strain>
    </source>
</reference>
<comment type="caution">
    <text evidence="1">The sequence shown here is derived from an EMBL/GenBank/DDBJ whole genome shotgun (WGS) entry which is preliminary data.</text>
</comment>